<name>A0A9X1WJ25_9CORY</name>
<dbReference type="SUPFAM" id="SSF53474">
    <property type="entry name" value="alpha/beta-Hydrolases"/>
    <property type="match status" value="1"/>
</dbReference>
<dbReference type="Pfam" id="PF07859">
    <property type="entry name" value="Abhydrolase_3"/>
    <property type="match status" value="1"/>
</dbReference>
<dbReference type="InterPro" id="IPR033140">
    <property type="entry name" value="Lipase_GDXG_put_SER_AS"/>
</dbReference>
<evidence type="ECO:0000259" key="5">
    <source>
        <dbReference type="Pfam" id="PF07859"/>
    </source>
</evidence>
<proteinExistence type="inferred from homology"/>
<dbReference type="PANTHER" id="PTHR48081">
    <property type="entry name" value="AB HYDROLASE SUPERFAMILY PROTEIN C4A8.06C"/>
    <property type="match status" value="1"/>
</dbReference>
<organism evidence="6 7">
    <name type="scientific">Corynebacterium kalidii</name>
    <dbReference type="NCBI Taxonomy" id="2931982"/>
    <lineage>
        <taxon>Bacteria</taxon>
        <taxon>Bacillati</taxon>
        <taxon>Actinomycetota</taxon>
        <taxon>Actinomycetes</taxon>
        <taxon>Mycobacteriales</taxon>
        <taxon>Corynebacteriaceae</taxon>
        <taxon>Corynebacterium</taxon>
    </lineage>
</organism>
<evidence type="ECO:0000256" key="2">
    <source>
        <dbReference type="ARBA" id="ARBA00022801"/>
    </source>
</evidence>
<dbReference type="GO" id="GO:0016787">
    <property type="term" value="F:hydrolase activity"/>
    <property type="evidence" value="ECO:0007669"/>
    <property type="project" value="UniProtKB-KW"/>
</dbReference>
<evidence type="ECO:0000256" key="4">
    <source>
        <dbReference type="SAM" id="MobiDB-lite"/>
    </source>
</evidence>
<gene>
    <name evidence="6" type="ORF">MUN33_06290</name>
</gene>
<evidence type="ECO:0000313" key="6">
    <source>
        <dbReference type="EMBL" id="MCJ7858325.1"/>
    </source>
</evidence>
<dbReference type="PROSITE" id="PS01173">
    <property type="entry name" value="LIPASE_GDXG_HIS"/>
    <property type="match status" value="1"/>
</dbReference>
<dbReference type="InterPro" id="IPR050300">
    <property type="entry name" value="GDXG_lipolytic_enzyme"/>
</dbReference>
<comment type="similarity">
    <text evidence="1">Belongs to the 'GDXG' lipolytic enzyme family.</text>
</comment>
<accession>A0A9X1WJ25</accession>
<dbReference type="PANTHER" id="PTHR48081:SF8">
    <property type="entry name" value="ALPHA_BETA HYDROLASE FOLD-3 DOMAIN-CONTAINING PROTEIN-RELATED"/>
    <property type="match status" value="1"/>
</dbReference>
<dbReference type="PROSITE" id="PS01174">
    <property type="entry name" value="LIPASE_GDXG_SER"/>
    <property type="match status" value="1"/>
</dbReference>
<feature type="domain" description="Alpha/beta hydrolase fold-3" evidence="5">
    <location>
        <begin position="142"/>
        <end position="357"/>
    </location>
</feature>
<evidence type="ECO:0000256" key="1">
    <source>
        <dbReference type="ARBA" id="ARBA00010515"/>
    </source>
</evidence>
<feature type="active site" evidence="3">
    <location>
        <position position="222"/>
    </location>
</feature>
<feature type="region of interest" description="Disordered" evidence="4">
    <location>
        <begin position="1"/>
        <end position="23"/>
    </location>
</feature>
<comment type="caution">
    <text evidence="6">The sequence shown here is derived from an EMBL/GenBank/DDBJ whole genome shotgun (WGS) entry which is preliminary data.</text>
</comment>
<protein>
    <submittedName>
        <fullName evidence="6">Alpha/beta hydrolase</fullName>
    </submittedName>
</protein>
<evidence type="ECO:0000313" key="7">
    <source>
        <dbReference type="Proteomes" id="UP001139207"/>
    </source>
</evidence>
<dbReference type="InterPro" id="IPR013094">
    <property type="entry name" value="AB_hydrolase_3"/>
</dbReference>
<dbReference type="InterPro" id="IPR002168">
    <property type="entry name" value="Lipase_GDXG_HIS_AS"/>
</dbReference>
<reference evidence="6" key="1">
    <citation type="submission" date="2022-04" db="EMBL/GenBank/DDBJ databases">
        <title>Corynebacterium kalidii LD5P10.</title>
        <authorList>
            <person name="Sun J.Q."/>
        </authorList>
    </citation>
    <scope>NUCLEOTIDE SEQUENCE</scope>
    <source>
        <strain evidence="6">LD5P10</strain>
    </source>
</reference>
<feature type="compositionally biased region" description="Polar residues" evidence="4">
    <location>
        <begin position="1"/>
        <end position="16"/>
    </location>
</feature>
<dbReference type="EMBL" id="JALIEA010000012">
    <property type="protein sequence ID" value="MCJ7858325.1"/>
    <property type="molecule type" value="Genomic_DNA"/>
</dbReference>
<dbReference type="AlphaFoldDB" id="A0A9X1WJ25"/>
<dbReference type="InterPro" id="IPR029058">
    <property type="entry name" value="AB_hydrolase_fold"/>
</dbReference>
<dbReference type="Gene3D" id="3.40.50.1820">
    <property type="entry name" value="alpha/beta hydrolase"/>
    <property type="match status" value="1"/>
</dbReference>
<keyword evidence="7" id="KW-1185">Reference proteome</keyword>
<evidence type="ECO:0000256" key="3">
    <source>
        <dbReference type="PROSITE-ProRule" id="PRU10038"/>
    </source>
</evidence>
<dbReference type="RefSeq" id="WP_244804056.1">
    <property type="nucleotide sequence ID" value="NZ_JALIEA010000012.1"/>
</dbReference>
<dbReference type="Proteomes" id="UP001139207">
    <property type="component" value="Unassembled WGS sequence"/>
</dbReference>
<sequence length="385" mass="40593">MSQNHDLSHSTDTVNPGNGRYRPGAVDKATAAGARVLGAVAGRVPAPLWRRLGMRRNRDGDVLDPDVWATLMSLKLVSSLDIVDVPAVHSRRIVEREAYLATGHVPVAEVTDTRVAGVPVRVYLDRPSDPSDASDARPRPVLVYLHGGGWVTGSLDSHDAACRSLCAGGGVTVVAVDYRLAPEHPFPAGLEDATAVVTALQDGASPAGTAVDTDRIVVAGDSAGGNLAASCCLWLRENGRPQPALQQLFVPVTDLSSRTASYAEFGEAGLYLTAAQMDWYERHYLGNGRDGMPGEDPTNPLVSPLCAPDLSGLAPAYVAVAGFDPLRDEGEAYAARLEAAGVPVTLRRHRGLVHPFVNSVAVWGGARRAMVDATTHLRTTLGAHG</sequence>
<keyword evidence="2 6" id="KW-0378">Hydrolase</keyword>